<dbReference type="InterPro" id="IPR027056">
    <property type="entry name" value="Gluconate_2DH_su3"/>
</dbReference>
<evidence type="ECO:0000313" key="2">
    <source>
        <dbReference type="EMBL" id="MFH6984883.1"/>
    </source>
</evidence>
<dbReference type="RefSeq" id="WP_395418307.1">
    <property type="nucleotide sequence ID" value="NZ_JBIPKE010000019.1"/>
</dbReference>
<keyword evidence="3" id="KW-1185">Reference proteome</keyword>
<keyword evidence="2" id="KW-0560">Oxidoreductase</keyword>
<sequence length="184" mass="20134">MDRRKALINMSLSAAGISLSASLIAALGSCESKKQLSYQALTFSADHDALLQELVELIIPTTDTLGAKAAGVNQYIDRVLAMVSDVPEKETFIAGLENMDRLSQKQFGNAFLKLSQKDQITLLQQMESEGRSTPGGSFFSLLKSMTIYGYYTSEIGASQELMYVHATGMYDGDIPYAEVGKNYY</sequence>
<protein>
    <submittedName>
        <fullName evidence="2">Gluconate 2-dehydrogenase subunit 3 family protein</fullName>
        <ecNumber evidence="2">1.-.-.-</ecNumber>
    </submittedName>
</protein>
<gene>
    <name evidence="2" type="ORF">ACHKAR_15610</name>
</gene>
<dbReference type="Pfam" id="PF13618">
    <property type="entry name" value="Gluconate_2-dh3"/>
    <property type="match status" value="1"/>
</dbReference>
<keyword evidence="1" id="KW-0732">Signal</keyword>
<dbReference type="Proteomes" id="UP001610063">
    <property type="component" value="Unassembled WGS sequence"/>
</dbReference>
<organism evidence="2 3">
    <name type="scientific">Marinoscillum luteum</name>
    <dbReference type="NCBI Taxonomy" id="861051"/>
    <lineage>
        <taxon>Bacteria</taxon>
        <taxon>Pseudomonadati</taxon>
        <taxon>Bacteroidota</taxon>
        <taxon>Cytophagia</taxon>
        <taxon>Cytophagales</taxon>
        <taxon>Reichenbachiellaceae</taxon>
        <taxon>Marinoscillum</taxon>
    </lineage>
</organism>
<feature type="signal peptide" evidence="1">
    <location>
        <begin position="1"/>
        <end position="25"/>
    </location>
</feature>
<reference evidence="2 3" key="1">
    <citation type="journal article" date="2013" name="Int. J. Syst. Evol. Microbiol.">
        <title>Marinoscillum luteum sp. nov., isolated from marine sediment.</title>
        <authorList>
            <person name="Cha I.T."/>
            <person name="Park S.J."/>
            <person name="Kim S.J."/>
            <person name="Kim J.G."/>
            <person name="Jung M.Y."/>
            <person name="Shin K.S."/>
            <person name="Kwon K.K."/>
            <person name="Yang S.H."/>
            <person name="Seo Y.S."/>
            <person name="Rhee S.K."/>
        </authorList>
    </citation>
    <scope>NUCLEOTIDE SEQUENCE [LARGE SCALE GENOMIC DNA]</scope>
    <source>
        <strain evidence="2 3">KCTC 23939</strain>
    </source>
</reference>
<dbReference type="EMBL" id="JBIPKE010000019">
    <property type="protein sequence ID" value="MFH6984883.1"/>
    <property type="molecule type" value="Genomic_DNA"/>
</dbReference>
<name>A0ABW7NBG7_9BACT</name>
<dbReference type="EC" id="1.-.-.-" evidence="2"/>
<evidence type="ECO:0000313" key="3">
    <source>
        <dbReference type="Proteomes" id="UP001610063"/>
    </source>
</evidence>
<feature type="chain" id="PRO_5047228228" evidence="1">
    <location>
        <begin position="26"/>
        <end position="184"/>
    </location>
</feature>
<dbReference type="PROSITE" id="PS51257">
    <property type="entry name" value="PROKAR_LIPOPROTEIN"/>
    <property type="match status" value="1"/>
</dbReference>
<dbReference type="GO" id="GO:0016491">
    <property type="term" value="F:oxidoreductase activity"/>
    <property type="evidence" value="ECO:0007669"/>
    <property type="project" value="UniProtKB-KW"/>
</dbReference>
<proteinExistence type="predicted"/>
<evidence type="ECO:0000256" key="1">
    <source>
        <dbReference type="SAM" id="SignalP"/>
    </source>
</evidence>
<comment type="caution">
    <text evidence="2">The sequence shown here is derived from an EMBL/GenBank/DDBJ whole genome shotgun (WGS) entry which is preliminary data.</text>
</comment>
<accession>A0ABW7NBG7</accession>